<dbReference type="PANTHER" id="PTHR30627">
    <property type="entry name" value="PEPTIDOGLYCAN D,D-TRANSPEPTIDASE"/>
    <property type="match status" value="1"/>
</dbReference>
<reference evidence="9 10" key="1">
    <citation type="submission" date="2024-08" db="EMBL/GenBank/DDBJ databases">
        <authorList>
            <person name="Ishaq N."/>
        </authorList>
    </citation>
    <scope>NUCLEOTIDE SEQUENCE [LARGE SCALE GENOMIC DNA]</scope>
    <source>
        <strain evidence="9 10">DSM 18651</strain>
    </source>
</reference>
<dbReference type="InterPro" id="IPR001460">
    <property type="entry name" value="PCN-bd_Tpept"/>
</dbReference>
<organism evidence="9 10">
    <name type="scientific">Microbulbifer epialgicus</name>
    <dbReference type="NCBI Taxonomy" id="393907"/>
    <lineage>
        <taxon>Bacteria</taxon>
        <taxon>Pseudomonadati</taxon>
        <taxon>Pseudomonadota</taxon>
        <taxon>Gammaproteobacteria</taxon>
        <taxon>Cellvibrionales</taxon>
        <taxon>Microbulbiferaceae</taxon>
        <taxon>Microbulbifer</taxon>
    </lineage>
</organism>
<evidence type="ECO:0000256" key="3">
    <source>
        <dbReference type="ARBA" id="ARBA00012865"/>
    </source>
</evidence>
<dbReference type="InterPro" id="IPR012338">
    <property type="entry name" value="Beta-lactam/transpept-like"/>
</dbReference>
<keyword evidence="4" id="KW-0732">Signal</keyword>
<evidence type="ECO:0000256" key="5">
    <source>
        <dbReference type="ARBA" id="ARBA00022801"/>
    </source>
</evidence>
<evidence type="ECO:0000256" key="2">
    <source>
        <dbReference type="ARBA" id="ARBA00007898"/>
    </source>
</evidence>
<evidence type="ECO:0000256" key="4">
    <source>
        <dbReference type="ARBA" id="ARBA00022729"/>
    </source>
</evidence>
<evidence type="ECO:0000256" key="7">
    <source>
        <dbReference type="RuleBase" id="RU361140"/>
    </source>
</evidence>
<comment type="catalytic activity">
    <reaction evidence="1 7">
        <text>a beta-lactam + H2O = a substituted beta-amino acid</text>
        <dbReference type="Rhea" id="RHEA:20401"/>
        <dbReference type="ChEBI" id="CHEBI:15377"/>
        <dbReference type="ChEBI" id="CHEBI:35627"/>
        <dbReference type="ChEBI" id="CHEBI:140347"/>
        <dbReference type="EC" id="3.5.2.6"/>
    </reaction>
</comment>
<dbReference type="EMBL" id="JBGMEK010000166">
    <property type="protein sequence ID" value="MFA0813910.1"/>
    <property type="molecule type" value="Genomic_DNA"/>
</dbReference>
<dbReference type="Gene3D" id="3.40.710.10">
    <property type="entry name" value="DD-peptidase/beta-lactamase superfamily"/>
    <property type="match status" value="1"/>
</dbReference>
<evidence type="ECO:0000313" key="10">
    <source>
        <dbReference type="Proteomes" id="UP001569428"/>
    </source>
</evidence>
<keyword evidence="10" id="KW-1185">Reference proteome</keyword>
<dbReference type="PROSITE" id="PS51257">
    <property type="entry name" value="PROKAR_LIPOPROTEIN"/>
    <property type="match status" value="1"/>
</dbReference>
<evidence type="ECO:0000313" key="9">
    <source>
        <dbReference type="EMBL" id="MFA0813910.1"/>
    </source>
</evidence>
<dbReference type="EC" id="3.5.2.6" evidence="3 7"/>
<dbReference type="PANTHER" id="PTHR30627:SF6">
    <property type="entry name" value="BETA-LACTAMASE YBXI-RELATED"/>
    <property type="match status" value="1"/>
</dbReference>
<sequence length="307" mass="34481">MINRHLKCKAYLSIIISIFISASCSKSSKSMGLSSDTIGLPIEEAKGCEILNQKTTSATFVMFNIDNDRLRVCNAERAHKPFLPASTFKVPHALIALELEIIQGPNQYMKWDGRERAIPAWNRDTTLATGMANSTVWYYQETAKKIGYENMSRWVKKLGYGNTDIGLSQELTHFWLDGSLRVSALGQVEFLSMLKRRTLPARDKNQIIVTEMMRTQVDNNTSELHAKSGLVLPIDPNTGDITNSDTVISRLEAVDRIGWYVGWIEQDDLMGGDIVFAFNLDIGSPEDIGNRRRLTLNMLEANGVVFK</sequence>
<dbReference type="Pfam" id="PF00905">
    <property type="entry name" value="Transpeptidase"/>
    <property type="match status" value="1"/>
</dbReference>
<dbReference type="PROSITE" id="PS00337">
    <property type="entry name" value="BETA_LACTAMASE_D"/>
    <property type="match status" value="1"/>
</dbReference>
<dbReference type="InterPro" id="IPR002137">
    <property type="entry name" value="Beta-lactam_class-D_AS"/>
</dbReference>
<dbReference type="SUPFAM" id="SSF56601">
    <property type="entry name" value="beta-lactamase/transpeptidase-like"/>
    <property type="match status" value="1"/>
</dbReference>
<evidence type="ECO:0000256" key="6">
    <source>
        <dbReference type="ARBA" id="ARBA00023251"/>
    </source>
</evidence>
<evidence type="ECO:0000259" key="8">
    <source>
        <dbReference type="Pfam" id="PF00905"/>
    </source>
</evidence>
<dbReference type="RefSeq" id="WP_371841746.1">
    <property type="nucleotide sequence ID" value="NZ_JBGMEK010000166.1"/>
</dbReference>
<proteinExistence type="inferred from homology"/>
<evidence type="ECO:0000256" key="1">
    <source>
        <dbReference type="ARBA" id="ARBA00001526"/>
    </source>
</evidence>
<dbReference type="Proteomes" id="UP001569428">
    <property type="component" value="Unassembled WGS sequence"/>
</dbReference>
<dbReference type="InterPro" id="IPR050515">
    <property type="entry name" value="Beta-lactam/transpept"/>
</dbReference>
<comment type="similarity">
    <text evidence="2 7">Belongs to the class-D beta-lactamase family.</text>
</comment>
<comment type="caution">
    <text evidence="9">The sequence shown here is derived from an EMBL/GenBank/DDBJ whole genome shotgun (WGS) entry which is preliminary data.</text>
</comment>
<accession>A0ABV4P8A4</accession>
<gene>
    <name evidence="9" type="ORF">ACCI49_23870</name>
</gene>
<keyword evidence="5 7" id="KW-0378">Hydrolase</keyword>
<protein>
    <recommendedName>
        <fullName evidence="3 7">Beta-lactamase</fullName>
        <ecNumber evidence="3 7">3.5.2.6</ecNumber>
    </recommendedName>
</protein>
<name>A0ABV4P8A4_9GAMM</name>
<keyword evidence="6 7" id="KW-0046">Antibiotic resistance</keyword>
<feature type="domain" description="Penicillin-binding protein transpeptidase" evidence="8">
    <location>
        <begin position="74"/>
        <end position="268"/>
    </location>
</feature>